<dbReference type="EMBL" id="UINC01018510">
    <property type="protein sequence ID" value="SVA77817.1"/>
    <property type="molecule type" value="Genomic_DNA"/>
</dbReference>
<dbReference type="PROSITE" id="PS51257">
    <property type="entry name" value="PROKAR_LIPOPROTEIN"/>
    <property type="match status" value="1"/>
</dbReference>
<organism evidence="1">
    <name type="scientific">marine metagenome</name>
    <dbReference type="NCBI Taxonomy" id="408172"/>
    <lineage>
        <taxon>unclassified sequences</taxon>
        <taxon>metagenomes</taxon>
        <taxon>ecological metagenomes</taxon>
    </lineage>
</organism>
<reference evidence="1" key="1">
    <citation type="submission" date="2018-05" db="EMBL/GenBank/DDBJ databases">
        <authorList>
            <person name="Lanie J.A."/>
            <person name="Ng W.-L."/>
            <person name="Kazmierczak K.M."/>
            <person name="Andrzejewski T.M."/>
            <person name="Davidsen T.M."/>
            <person name="Wayne K.J."/>
            <person name="Tettelin H."/>
            <person name="Glass J.I."/>
            <person name="Rusch D."/>
            <person name="Podicherti R."/>
            <person name="Tsui H.-C.T."/>
            <person name="Winkler M.E."/>
        </authorList>
    </citation>
    <scope>NUCLEOTIDE SEQUENCE</scope>
</reference>
<protein>
    <submittedName>
        <fullName evidence="1">Uncharacterized protein</fullName>
    </submittedName>
</protein>
<proteinExistence type="predicted"/>
<sequence>MHTNKLNILILILFFFGCTVKDSDDDSATYISDAQFNFHQDVNMLYVSAKVLPEAEGKILDNVIVEWYGTKEENDPDSLILKDNGMNGDIIAEDDIYTLKFQNDSTIIKNTLGGDSGSVYINILAVYVGQTEKKSASFKIGNIIPRIISISSPDTITRPSGATLSLHLVSASVFDADGLDNIKWVGFTSYHIEGDSMMNKGNYIYLYDDGSENIIYLPDITSGDITSSDGTYSFKIPVFGSGNTDPEYQTKTGTFRWEFITQDKEDEYSLPITHEVVIQ</sequence>
<gene>
    <name evidence="1" type="ORF">METZ01_LOCUS130671</name>
</gene>
<accession>A0A381YMS0</accession>
<evidence type="ECO:0000313" key="1">
    <source>
        <dbReference type="EMBL" id="SVA77817.1"/>
    </source>
</evidence>
<name>A0A381YMS0_9ZZZZ</name>
<dbReference type="AlphaFoldDB" id="A0A381YMS0"/>